<dbReference type="GO" id="GO:0046872">
    <property type="term" value="F:metal ion binding"/>
    <property type="evidence" value="ECO:0007669"/>
    <property type="project" value="UniProtKB-KW"/>
</dbReference>
<dbReference type="PANTHER" id="PTHR12143:SF19">
    <property type="entry name" value="PEPTIDE-N(4)-(N-ACETYL-BETA-GLUCOSAMINYL)ASPARAGINE AMIDASE"/>
    <property type="match status" value="1"/>
</dbReference>
<feature type="region of interest" description="Disordered" evidence="4">
    <location>
        <begin position="446"/>
        <end position="466"/>
    </location>
</feature>
<evidence type="ECO:0000256" key="4">
    <source>
        <dbReference type="SAM" id="MobiDB-lite"/>
    </source>
</evidence>
<keyword evidence="2" id="KW-0479">Metal-binding</keyword>
<evidence type="ECO:0000313" key="7">
    <source>
        <dbReference type="EMBL" id="KAL3767108.1"/>
    </source>
</evidence>
<feature type="region of interest" description="Disordered" evidence="4">
    <location>
        <begin position="150"/>
        <end position="174"/>
    </location>
</feature>
<comment type="similarity">
    <text evidence="1">Belongs to the transglutaminase-like superfamily. PNGase family.</text>
</comment>
<evidence type="ECO:0000256" key="3">
    <source>
        <dbReference type="ARBA" id="ARBA00022833"/>
    </source>
</evidence>
<comment type="caution">
    <text evidence="7">The sequence shown here is derived from an EMBL/GenBank/DDBJ whole genome shotgun (WGS) entry which is preliminary data.</text>
</comment>
<keyword evidence="3" id="KW-0862">Zinc</keyword>
<evidence type="ECO:0000256" key="2">
    <source>
        <dbReference type="ARBA" id="ARBA00022723"/>
    </source>
</evidence>
<keyword evidence="5" id="KW-0732">Signal</keyword>
<dbReference type="Proteomes" id="UP001530400">
    <property type="component" value="Unassembled WGS sequence"/>
</dbReference>
<dbReference type="InterPro" id="IPR050883">
    <property type="entry name" value="PNGase"/>
</dbReference>
<dbReference type="Gene3D" id="3.10.620.30">
    <property type="match status" value="1"/>
</dbReference>
<dbReference type="SUPFAM" id="SSF54001">
    <property type="entry name" value="Cysteine proteinases"/>
    <property type="match status" value="1"/>
</dbReference>
<accession>A0ABD3MVZ4</accession>
<feature type="compositionally biased region" description="Acidic residues" evidence="4">
    <location>
        <begin position="160"/>
        <end position="172"/>
    </location>
</feature>
<evidence type="ECO:0000256" key="1">
    <source>
        <dbReference type="ARBA" id="ARBA00009390"/>
    </source>
</evidence>
<evidence type="ECO:0000256" key="5">
    <source>
        <dbReference type="SAM" id="SignalP"/>
    </source>
</evidence>
<feature type="compositionally biased region" description="Polar residues" evidence="4">
    <location>
        <begin position="129"/>
        <end position="138"/>
    </location>
</feature>
<dbReference type="Pfam" id="PF01841">
    <property type="entry name" value="Transglut_core"/>
    <property type="match status" value="1"/>
</dbReference>
<feature type="chain" id="PRO_5044892925" description="Transglutaminase-like domain-containing protein" evidence="5">
    <location>
        <begin position="20"/>
        <end position="674"/>
    </location>
</feature>
<dbReference type="AlphaFoldDB" id="A0ABD3MVZ4"/>
<proteinExistence type="inferred from homology"/>
<feature type="domain" description="Transglutaminase-like" evidence="6">
    <location>
        <begin position="486"/>
        <end position="575"/>
    </location>
</feature>
<dbReference type="EMBL" id="JALLPJ020001373">
    <property type="protein sequence ID" value="KAL3767108.1"/>
    <property type="molecule type" value="Genomic_DNA"/>
</dbReference>
<dbReference type="PANTHER" id="PTHR12143">
    <property type="entry name" value="PEPTIDE N-GLYCANASE PNGASE -RELATED"/>
    <property type="match status" value="1"/>
</dbReference>
<dbReference type="InterPro" id="IPR038765">
    <property type="entry name" value="Papain-like_cys_pep_sf"/>
</dbReference>
<evidence type="ECO:0000259" key="6">
    <source>
        <dbReference type="Pfam" id="PF01841"/>
    </source>
</evidence>
<protein>
    <recommendedName>
        <fullName evidence="6">Transglutaminase-like domain-containing protein</fullName>
    </recommendedName>
</protein>
<gene>
    <name evidence="7" type="ORF">ACHAWO_000340</name>
</gene>
<name>A0ABD3MVZ4_9STRA</name>
<sequence length="674" mass="76020">MMAASLLAVLLFTACSIDASSIHAACGKGKARVYSFAQCHRRAFLKHGIDYQGSERSAFTSPCCNSGVAASLFNHNFLWKRRRTLQSSNVLVNHKYIRGKYCGMNIFMGQTSTALDKDQSGISEPGASPRSQQVLQSLQGGVDVSEEVVIADSDEHSSSDEESSDNTSDEDDKDTKLSIHIYPHDDQIHNDDNSTTVLNETNNITLLYKQAMIVGLGVSRSQFAMGVYYHVNHLQNNDINHSGNASSIKMQLTSITRRIQTHKVDWESVWPLHRPTLLDLWKQERLFCESTGLLSPKKFRQKQKVSREGVADCNSEGDIKREERKDDIVMKGENFSDALSSYSERFVSIVDDERSDVHHIVARSEETQSNQSESNLPKWNDSRGLLGWVEKEYGSTLMASSLLLKSESEQLKELKSFLTWFKERFPYYHDKCLTCGALCKDSPSGDDSVPHADQANGENQIQPDGDDNVSFVGYVFPTYVERLGNASRTELYRCRSCDSFTRFPRYNKALWVTTTQRGRCGEYSMLMYRILRSLGYKKLRWVVDWADHVWVDIRLGDSIGSSNDSASGRWVHCDPCEASIDEPLLYEGWGKNQTYILAFYDPFNRNAVDGGDLPVGDDVFRFPVIEDVTASYTTDNDEVVFDRRGISNEFIADTIREVSKNLIATLNRSSALSP</sequence>
<reference evidence="7 8" key="1">
    <citation type="submission" date="2024-10" db="EMBL/GenBank/DDBJ databases">
        <title>Updated reference genomes for cyclostephanoid diatoms.</title>
        <authorList>
            <person name="Roberts W.R."/>
            <person name="Alverson A.J."/>
        </authorList>
    </citation>
    <scope>NUCLEOTIDE SEQUENCE [LARGE SCALE GENOMIC DNA]</scope>
    <source>
        <strain evidence="7 8">AJA010-31</strain>
    </source>
</reference>
<evidence type="ECO:0000313" key="8">
    <source>
        <dbReference type="Proteomes" id="UP001530400"/>
    </source>
</evidence>
<dbReference type="InterPro" id="IPR002931">
    <property type="entry name" value="Transglutaminase-like"/>
</dbReference>
<feature type="region of interest" description="Disordered" evidence="4">
    <location>
        <begin position="117"/>
        <end position="138"/>
    </location>
</feature>
<keyword evidence="8" id="KW-1185">Reference proteome</keyword>
<feature type="signal peptide" evidence="5">
    <location>
        <begin position="1"/>
        <end position="19"/>
    </location>
</feature>
<organism evidence="7 8">
    <name type="scientific">Cyclotella atomus</name>
    <dbReference type="NCBI Taxonomy" id="382360"/>
    <lineage>
        <taxon>Eukaryota</taxon>
        <taxon>Sar</taxon>
        <taxon>Stramenopiles</taxon>
        <taxon>Ochrophyta</taxon>
        <taxon>Bacillariophyta</taxon>
        <taxon>Coscinodiscophyceae</taxon>
        <taxon>Thalassiosirophycidae</taxon>
        <taxon>Stephanodiscales</taxon>
        <taxon>Stephanodiscaceae</taxon>
        <taxon>Cyclotella</taxon>
    </lineage>
</organism>